<feature type="domain" description="UBC core" evidence="2">
    <location>
        <begin position="1"/>
        <end position="152"/>
    </location>
</feature>
<dbReference type="InterPro" id="IPR000608">
    <property type="entry name" value="UBC"/>
</dbReference>
<dbReference type="SUPFAM" id="SSF54495">
    <property type="entry name" value="UBC-like"/>
    <property type="match status" value="1"/>
</dbReference>
<dbReference type="PROSITE" id="PS50127">
    <property type="entry name" value="UBC_2"/>
    <property type="match status" value="1"/>
</dbReference>
<evidence type="ECO:0000313" key="3">
    <source>
        <dbReference type="EMBL" id="KAF2478714.1"/>
    </source>
</evidence>
<evidence type="ECO:0000313" key="4">
    <source>
        <dbReference type="Proteomes" id="UP000799767"/>
    </source>
</evidence>
<organism evidence="3 4">
    <name type="scientific">Neohortaea acidophila</name>
    <dbReference type="NCBI Taxonomy" id="245834"/>
    <lineage>
        <taxon>Eukaryota</taxon>
        <taxon>Fungi</taxon>
        <taxon>Dikarya</taxon>
        <taxon>Ascomycota</taxon>
        <taxon>Pezizomycotina</taxon>
        <taxon>Dothideomycetes</taxon>
        <taxon>Dothideomycetidae</taxon>
        <taxon>Mycosphaerellales</taxon>
        <taxon>Teratosphaeriaceae</taxon>
        <taxon>Neohortaea</taxon>
    </lineage>
</organism>
<dbReference type="EMBL" id="MU001643">
    <property type="protein sequence ID" value="KAF2478714.1"/>
    <property type="molecule type" value="Genomic_DNA"/>
</dbReference>
<accession>A0A6A6PG55</accession>
<keyword evidence="1" id="KW-0833">Ubl conjugation pathway</keyword>
<dbReference type="SMART" id="SM00212">
    <property type="entry name" value="UBCc"/>
    <property type="match status" value="1"/>
</dbReference>
<dbReference type="CDD" id="cd23812">
    <property type="entry name" value="UBCc_ScPEX4-like"/>
    <property type="match status" value="1"/>
</dbReference>
<dbReference type="AlphaFoldDB" id="A0A6A6PG55"/>
<dbReference type="RefSeq" id="XP_033585284.1">
    <property type="nucleotide sequence ID" value="XM_033736269.1"/>
</dbReference>
<proteinExistence type="predicted"/>
<sequence length="154" mass="16710">MAAKRLIKELDAYHSDPSPAVAILQPADDGDLLHLTAVLLGPQETAYEGGTFTLTLAVPPNYPAAPPDIRFRTPCCHPNVNFKTGEICLDLLKGSWTPAYGLISTLEAVQQLLSAGGNPDSPYNLDVARLMREGDLVGAEALVRFYTRLYAWGR</sequence>
<dbReference type="Proteomes" id="UP000799767">
    <property type="component" value="Unassembled WGS sequence"/>
</dbReference>
<evidence type="ECO:0000256" key="1">
    <source>
        <dbReference type="ARBA" id="ARBA00022786"/>
    </source>
</evidence>
<dbReference type="OrthoDB" id="9973183at2759"/>
<dbReference type="GeneID" id="54477271"/>
<keyword evidence="4" id="KW-1185">Reference proteome</keyword>
<reference evidence="3" key="1">
    <citation type="journal article" date="2020" name="Stud. Mycol.">
        <title>101 Dothideomycetes genomes: a test case for predicting lifestyles and emergence of pathogens.</title>
        <authorList>
            <person name="Haridas S."/>
            <person name="Albert R."/>
            <person name="Binder M."/>
            <person name="Bloem J."/>
            <person name="Labutti K."/>
            <person name="Salamov A."/>
            <person name="Andreopoulos B."/>
            <person name="Baker S."/>
            <person name="Barry K."/>
            <person name="Bills G."/>
            <person name="Bluhm B."/>
            <person name="Cannon C."/>
            <person name="Castanera R."/>
            <person name="Culley D."/>
            <person name="Daum C."/>
            <person name="Ezra D."/>
            <person name="Gonzalez J."/>
            <person name="Henrissat B."/>
            <person name="Kuo A."/>
            <person name="Liang C."/>
            <person name="Lipzen A."/>
            <person name="Lutzoni F."/>
            <person name="Magnuson J."/>
            <person name="Mondo S."/>
            <person name="Nolan M."/>
            <person name="Ohm R."/>
            <person name="Pangilinan J."/>
            <person name="Park H.-J."/>
            <person name="Ramirez L."/>
            <person name="Alfaro M."/>
            <person name="Sun H."/>
            <person name="Tritt A."/>
            <person name="Yoshinaga Y."/>
            <person name="Zwiers L.-H."/>
            <person name="Turgeon B."/>
            <person name="Goodwin S."/>
            <person name="Spatafora J."/>
            <person name="Crous P."/>
            <person name="Grigoriev I."/>
        </authorList>
    </citation>
    <scope>NUCLEOTIDE SEQUENCE</scope>
    <source>
        <strain evidence="3">CBS 113389</strain>
    </source>
</reference>
<dbReference type="PANTHER" id="PTHR24067">
    <property type="entry name" value="UBIQUITIN-CONJUGATING ENZYME E2"/>
    <property type="match status" value="1"/>
</dbReference>
<protein>
    <submittedName>
        <fullName evidence="3">Ubiquitin-conjugating enzyme/RWD-like protein</fullName>
    </submittedName>
</protein>
<gene>
    <name evidence="3" type="ORF">BDY17DRAFT_319355</name>
</gene>
<dbReference type="Gene3D" id="3.10.110.10">
    <property type="entry name" value="Ubiquitin Conjugating Enzyme"/>
    <property type="match status" value="1"/>
</dbReference>
<evidence type="ECO:0000259" key="2">
    <source>
        <dbReference type="PROSITE" id="PS50127"/>
    </source>
</evidence>
<dbReference type="InterPro" id="IPR016135">
    <property type="entry name" value="UBQ-conjugating_enzyme/RWD"/>
</dbReference>
<dbReference type="Pfam" id="PF00179">
    <property type="entry name" value="UQ_con"/>
    <property type="match status" value="1"/>
</dbReference>
<dbReference type="InterPro" id="IPR050113">
    <property type="entry name" value="Ub_conjugating_enzyme"/>
</dbReference>
<name>A0A6A6PG55_9PEZI</name>